<reference evidence="2 3" key="1">
    <citation type="journal article" date="2024" name="Chem. Sci.">
        <title>Discovery of megapolipeptins by genome mining of a Burkholderiales bacteria collection.</title>
        <authorList>
            <person name="Paulo B.S."/>
            <person name="Recchia M.J.J."/>
            <person name="Lee S."/>
            <person name="Fergusson C.H."/>
            <person name="Romanowski S.B."/>
            <person name="Hernandez A."/>
            <person name="Krull N."/>
            <person name="Liu D.Y."/>
            <person name="Cavanagh H."/>
            <person name="Bos A."/>
            <person name="Gray C.A."/>
            <person name="Murphy B.T."/>
            <person name="Linington R.G."/>
            <person name="Eustaquio A.S."/>
        </authorList>
    </citation>
    <scope>NUCLEOTIDE SEQUENCE [LARGE SCALE GENOMIC DNA]</scope>
    <source>
        <strain evidence="2 3">RL16-012-BIC-B</strain>
    </source>
</reference>
<evidence type="ECO:0000256" key="1">
    <source>
        <dbReference type="SAM" id="MobiDB-lite"/>
    </source>
</evidence>
<accession>A0ABW8ZE33</accession>
<keyword evidence="3" id="KW-1185">Reference proteome</keyword>
<feature type="region of interest" description="Disordered" evidence="1">
    <location>
        <begin position="1"/>
        <end position="84"/>
    </location>
</feature>
<dbReference type="EMBL" id="JAQQFN010000001">
    <property type="protein sequence ID" value="MFL9881404.1"/>
    <property type="molecule type" value="Genomic_DNA"/>
</dbReference>
<dbReference type="RefSeq" id="WP_408325282.1">
    <property type="nucleotide sequence ID" value="NZ_JAQQFH010000001.1"/>
</dbReference>
<comment type="caution">
    <text evidence="2">The sequence shown here is derived from an EMBL/GenBank/DDBJ whole genome shotgun (WGS) entry which is preliminary data.</text>
</comment>
<name>A0ABW8ZE33_9BURK</name>
<sequence length="560" mass="59795">MSERIGGSDSTSPTEKTAAGTPPKQPEGGSRPSAPPSMPVELEALRKSRAAGGARSDVSFTTFRAARSPQRAETPSVSARSQRSAHDSLPFIPVSYSANSHAVIAQSLDGSNVDIAVYHDASSRVDGCAVIEIRSEGGYAAGRAPLSKVIVDAVNAYGLHPGNGFVLINSNPSISKTPEALESAVGEALASLGYRELRACVTRFPQPVTSNMTDGVQVKGISPGELDAVQAVDGPRNLLHGHRSLWRKPPDILFAPHGRLPKGQAGEAFHVPLDAYFVRGAVHADGHAMSAHEVVYRVVSSGAYRYGQPLAFYAEPDRTLSQEQIDRLAEDLADVTQVPLMHIRDVEAKRSPGPPGAAFEVVAENYARSITPEPDLRRPSSSGLGVLENFGREKVAFKGQALDPLWGEPVVVTIQRTPNGSSFIRSPVQIVEAKRRIQALGYPVERIRRTGNIFGCPAWIAEEQALIFDSKSNYRAGSKQSPVLNAQTLEHLQYIRALAAESGNELVDAQIGIRRDGAAVLRDTGLASLTGVHGSGRGVDALLDVVEAETRLGIAKRDET</sequence>
<organism evidence="2 3">
    <name type="scientific">Paraburkholderia agricolaris</name>
    <dbReference type="NCBI Taxonomy" id="2152888"/>
    <lineage>
        <taxon>Bacteria</taxon>
        <taxon>Pseudomonadati</taxon>
        <taxon>Pseudomonadota</taxon>
        <taxon>Betaproteobacteria</taxon>
        <taxon>Burkholderiales</taxon>
        <taxon>Burkholderiaceae</taxon>
        <taxon>Paraburkholderia</taxon>
    </lineage>
</organism>
<evidence type="ECO:0000313" key="3">
    <source>
        <dbReference type="Proteomes" id="UP001629249"/>
    </source>
</evidence>
<evidence type="ECO:0000313" key="2">
    <source>
        <dbReference type="EMBL" id="MFL9881404.1"/>
    </source>
</evidence>
<gene>
    <name evidence="2" type="ORF">PQR66_00040</name>
</gene>
<proteinExistence type="predicted"/>
<protein>
    <submittedName>
        <fullName evidence="2">Uncharacterized protein</fullName>
    </submittedName>
</protein>
<dbReference type="Proteomes" id="UP001629249">
    <property type="component" value="Unassembled WGS sequence"/>
</dbReference>
<feature type="compositionally biased region" description="Polar residues" evidence="1">
    <location>
        <begin position="71"/>
        <end position="82"/>
    </location>
</feature>